<dbReference type="Proteomes" id="UP000244005">
    <property type="component" value="Unassembled WGS sequence"/>
</dbReference>
<evidence type="ECO:0000313" key="1">
    <source>
        <dbReference type="EMBL" id="PTQ28668.1"/>
    </source>
</evidence>
<dbReference type="AlphaFoldDB" id="A0A2R6W477"/>
<reference evidence="2" key="1">
    <citation type="journal article" date="2017" name="Cell">
        <title>Insights into land plant evolution garnered from the Marchantia polymorpha genome.</title>
        <authorList>
            <person name="Bowman J.L."/>
            <person name="Kohchi T."/>
            <person name="Yamato K.T."/>
            <person name="Jenkins J."/>
            <person name="Shu S."/>
            <person name="Ishizaki K."/>
            <person name="Yamaoka S."/>
            <person name="Nishihama R."/>
            <person name="Nakamura Y."/>
            <person name="Berger F."/>
            <person name="Adam C."/>
            <person name="Aki S.S."/>
            <person name="Althoff F."/>
            <person name="Araki T."/>
            <person name="Arteaga-Vazquez M.A."/>
            <person name="Balasubrmanian S."/>
            <person name="Barry K."/>
            <person name="Bauer D."/>
            <person name="Boehm C.R."/>
            <person name="Briginshaw L."/>
            <person name="Caballero-Perez J."/>
            <person name="Catarino B."/>
            <person name="Chen F."/>
            <person name="Chiyoda S."/>
            <person name="Chovatia M."/>
            <person name="Davies K.M."/>
            <person name="Delmans M."/>
            <person name="Demura T."/>
            <person name="Dierschke T."/>
            <person name="Dolan L."/>
            <person name="Dorantes-Acosta A.E."/>
            <person name="Eklund D.M."/>
            <person name="Florent S.N."/>
            <person name="Flores-Sandoval E."/>
            <person name="Fujiyama A."/>
            <person name="Fukuzawa H."/>
            <person name="Galik B."/>
            <person name="Grimanelli D."/>
            <person name="Grimwood J."/>
            <person name="Grossniklaus U."/>
            <person name="Hamada T."/>
            <person name="Haseloff J."/>
            <person name="Hetherington A.J."/>
            <person name="Higo A."/>
            <person name="Hirakawa Y."/>
            <person name="Hundley H.N."/>
            <person name="Ikeda Y."/>
            <person name="Inoue K."/>
            <person name="Inoue S.I."/>
            <person name="Ishida S."/>
            <person name="Jia Q."/>
            <person name="Kakita M."/>
            <person name="Kanazawa T."/>
            <person name="Kawai Y."/>
            <person name="Kawashima T."/>
            <person name="Kennedy M."/>
            <person name="Kinose K."/>
            <person name="Kinoshita T."/>
            <person name="Kohara Y."/>
            <person name="Koide E."/>
            <person name="Komatsu K."/>
            <person name="Kopischke S."/>
            <person name="Kubo M."/>
            <person name="Kyozuka J."/>
            <person name="Lagercrantz U."/>
            <person name="Lin S.S."/>
            <person name="Lindquist E."/>
            <person name="Lipzen A.M."/>
            <person name="Lu C.W."/>
            <person name="De Luna E."/>
            <person name="Martienssen R.A."/>
            <person name="Minamino N."/>
            <person name="Mizutani M."/>
            <person name="Mizutani M."/>
            <person name="Mochizuki N."/>
            <person name="Monte I."/>
            <person name="Mosher R."/>
            <person name="Nagasaki H."/>
            <person name="Nakagami H."/>
            <person name="Naramoto S."/>
            <person name="Nishitani K."/>
            <person name="Ohtani M."/>
            <person name="Okamoto T."/>
            <person name="Okumura M."/>
            <person name="Phillips J."/>
            <person name="Pollak B."/>
            <person name="Reinders A."/>
            <person name="Rovekamp M."/>
            <person name="Sano R."/>
            <person name="Sawa S."/>
            <person name="Schmid M.W."/>
            <person name="Shirakawa M."/>
            <person name="Solano R."/>
            <person name="Spunde A."/>
            <person name="Suetsugu N."/>
            <person name="Sugano S."/>
            <person name="Sugiyama A."/>
            <person name="Sun R."/>
            <person name="Suzuki Y."/>
            <person name="Takenaka M."/>
            <person name="Takezawa D."/>
            <person name="Tomogane H."/>
            <person name="Tsuzuki M."/>
            <person name="Ueda T."/>
            <person name="Umeda M."/>
            <person name="Ward J.M."/>
            <person name="Watanabe Y."/>
            <person name="Yazaki K."/>
            <person name="Yokoyama R."/>
            <person name="Yoshitake Y."/>
            <person name="Yotsui I."/>
            <person name="Zachgo S."/>
            <person name="Schmutz J."/>
        </authorList>
    </citation>
    <scope>NUCLEOTIDE SEQUENCE [LARGE SCALE GENOMIC DNA]</scope>
    <source>
        <strain evidence="2">Tak-1</strain>
    </source>
</reference>
<sequence length="73" mass="8137">MPSIVRLVPVVYRGIDISISRISCCPFDIYAEIATIYLLLDLESTITYHFTFGGSVHSEHGNKSLVHSSLEHS</sequence>
<gene>
    <name evidence="1" type="ORF">MARPO_0158s0043</name>
</gene>
<evidence type="ECO:0000313" key="2">
    <source>
        <dbReference type="Proteomes" id="UP000244005"/>
    </source>
</evidence>
<dbReference type="EMBL" id="KZ772828">
    <property type="protein sequence ID" value="PTQ28668.1"/>
    <property type="molecule type" value="Genomic_DNA"/>
</dbReference>
<protein>
    <submittedName>
        <fullName evidence="1">Uncharacterized protein</fullName>
    </submittedName>
</protein>
<name>A0A2R6W477_MARPO</name>
<accession>A0A2R6W477</accession>
<organism evidence="1 2">
    <name type="scientific">Marchantia polymorpha</name>
    <name type="common">Common liverwort</name>
    <name type="synonym">Marchantia aquatica</name>
    <dbReference type="NCBI Taxonomy" id="3197"/>
    <lineage>
        <taxon>Eukaryota</taxon>
        <taxon>Viridiplantae</taxon>
        <taxon>Streptophyta</taxon>
        <taxon>Embryophyta</taxon>
        <taxon>Marchantiophyta</taxon>
        <taxon>Marchantiopsida</taxon>
        <taxon>Marchantiidae</taxon>
        <taxon>Marchantiales</taxon>
        <taxon>Marchantiaceae</taxon>
        <taxon>Marchantia</taxon>
    </lineage>
</organism>
<proteinExistence type="predicted"/>
<keyword evidence="2" id="KW-1185">Reference proteome</keyword>